<dbReference type="GO" id="GO:0008270">
    <property type="term" value="F:zinc ion binding"/>
    <property type="evidence" value="ECO:0007669"/>
    <property type="project" value="UniProtKB-KW"/>
</dbReference>
<evidence type="ECO:0000313" key="2">
    <source>
        <dbReference type="Proteomes" id="UP000777661"/>
    </source>
</evidence>
<name>A0ABS7REG2_9HYPH</name>
<proteinExistence type="predicted"/>
<dbReference type="InterPro" id="IPR021686">
    <property type="entry name" value="DUF3268"/>
</dbReference>
<keyword evidence="1" id="KW-0479">Metal-binding</keyword>
<organism evidence="1 2">
    <name type="scientific">Nitratireductor rhodophyticola</name>
    <dbReference type="NCBI Taxonomy" id="2854036"/>
    <lineage>
        <taxon>Bacteria</taxon>
        <taxon>Pseudomonadati</taxon>
        <taxon>Pseudomonadota</taxon>
        <taxon>Alphaproteobacteria</taxon>
        <taxon>Hyphomicrobiales</taxon>
        <taxon>Phyllobacteriaceae</taxon>
        <taxon>Nitratireductor</taxon>
    </lineage>
</organism>
<dbReference type="Pfam" id="PF11672">
    <property type="entry name" value="DUF3268"/>
    <property type="match status" value="1"/>
</dbReference>
<evidence type="ECO:0000313" key="1">
    <source>
        <dbReference type="EMBL" id="MBY8918790.1"/>
    </source>
</evidence>
<dbReference type="RefSeq" id="WP_223004337.1">
    <property type="nucleotide sequence ID" value="NZ_JAHSQO010000007.1"/>
</dbReference>
<sequence>MSKKRDIFCCGCGETVSARFTDGGEVYPHRKDLKALPFWKCDACGNFVGCHHKTKNRTKPLGVIPTPELKKARQHIHRILDPLWKSGRFDRRELYSMIAHALDIEEYHTADIRSIEEARNVYRTVKELEASHA</sequence>
<dbReference type="EMBL" id="JAHSQO010000007">
    <property type="protein sequence ID" value="MBY8918790.1"/>
    <property type="molecule type" value="Genomic_DNA"/>
</dbReference>
<keyword evidence="2" id="KW-1185">Reference proteome</keyword>
<keyword evidence="1" id="KW-0862">Zinc</keyword>
<accession>A0ABS7REG2</accession>
<protein>
    <submittedName>
        <fullName evidence="1">DUF3268 family zinc-finger domain-containing protein</fullName>
    </submittedName>
</protein>
<comment type="caution">
    <text evidence="1">The sequence shown here is derived from an EMBL/GenBank/DDBJ whole genome shotgun (WGS) entry which is preliminary data.</text>
</comment>
<gene>
    <name evidence="1" type="ORF">KVG22_19465</name>
</gene>
<keyword evidence="1" id="KW-0863">Zinc-finger</keyword>
<reference evidence="1 2" key="1">
    <citation type="submission" date="2021-06" db="EMBL/GenBank/DDBJ databases">
        <title>Nitratireductor porphyridii sp. nov., isolated from a small marine red alga, Porphyridium purpureum in South Korea.</title>
        <authorList>
            <person name="Kim K.H."/>
            <person name="Kristyanto S."/>
            <person name="Jeon C.O."/>
        </authorList>
    </citation>
    <scope>NUCLEOTIDE SEQUENCE [LARGE SCALE GENOMIC DNA]</scope>
    <source>
        <strain evidence="1 2">R6</strain>
    </source>
</reference>
<dbReference type="Proteomes" id="UP000777661">
    <property type="component" value="Unassembled WGS sequence"/>
</dbReference>